<dbReference type="EMBL" id="HACG01010102">
    <property type="protein sequence ID" value="CEK56967.1"/>
    <property type="molecule type" value="Transcribed_RNA"/>
</dbReference>
<evidence type="ECO:0000256" key="1">
    <source>
        <dbReference type="SAM" id="MobiDB-lite"/>
    </source>
</evidence>
<feature type="region of interest" description="Disordered" evidence="1">
    <location>
        <begin position="1"/>
        <end position="20"/>
    </location>
</feature>
<reference evidence="2" key="1">
    <citation type="submission" date="2014-12" db="EMBL/GenBank/DDBJ databases">
        <title>Insight into the proteome of Arion vulgaris.</title>
        <authorList>
            <person name="Aradska J."/>
            <person name="Bulat T."/>
            <person name="Smidak R."/>
            <person name="Sarate P."/>
            <person name="Gangsoo J."/>
            <person name="Sialana F."/>
            <person name="Bilban M."/>
            <person name="Lubec G."/>
        </authorList>
    </citation>
    <scope>NUCLEOTIDE SEQUENCE</scope>
    <source>
        <tissue evidence="2">Skin</tissue>
    </source>
</reference>
<protein>
    <submittedName>
        <fullName evidence="2">Uncharacterized protein</fullName>
    </submittedName>
</protein>
<accession>A0A0B6YLB9</accession>
<sequence length="113" mass="13196">PKSMMQCRPPAPLPRPEVQPLDHSNYYSSIEATKDFFRETYEFLKENEQCECGLRLSDSELALGWTIHRSHDPATLNHIFFQLGDTTTWDMPVDLAYILNIKQLKFIAYLCQE</sequence>
<gene>
    <name evidence="2" type="primary">ORF28963</name>
</gene>
<dbReference type="AlphaFoldDB" id="A0A0B6YLB9"/>
<name>A0A0B6YLB9_9EUPU</name>
<evidence type="ECO:0000313" key="2">
    <source>
        <dbReference type="EMBL" id="CEK56967.1"/>
    </source>
</evidence>
<organism evidence="2">
    <name type="scientific">Arion vulgaris</name>
    <dbReference type="NCBI Taxonomy" id="1028688"/>
    <lineage>
        <taxon>Eukaryota</taxon>
        <taxon>Metazoa</taxon>
        <taxon>Spiralia</taxon>
        <taxon>Lophotrochozoa</taxon>
        <taxon>Mollusca</taxon>
        <taxon>Gastropoda</taxon>
        <taxon>Heterobranchia</taxon>
        <taxon>Euthyneura</taxon>
        <taxon>Panpulmonata</taxon>
        <taxon>Eupulmonata</taxon>
        <taxon>Stylommatophora</taxon>
        <taxon>Helicina</taxon>
        <taxon>Arionoidea</taxon>
        <taxon>Arionidae</taxon>
        <taxon>Arion</taxon>
    </lineage>
</organism>
<proteinExistence type="predicted"/>
<feature type="non-terminal residue" evidence="2">
    <location>
        <position position="1"/>
    </location>
</feature>